<feature type="coiled-coil region" evidence="1">
    <location>
        <begin position="88"/>
        <end position="115"/>
    </location>
</feature>
<keyword evidence="1" id="KW-0175">Coiled coil</keyword>
<evidence type="ECO:0000313" key="2">
    <source>
        <dbReference type="EMBL" id="NML34509.1"/>
    </source>
</evidence>
<gene>
    <name evidence="2" type="ORF">HHL14_27215</name>
</gene>
<name>A0A7Y0A102_9BURK</name>
<proteinExistence type="predicted"/>
<evidence type="ECO:0000313" key="3">
    <source>
        <dbReference type="Proteomes" id="UP000583127"/>
    </source>
</evidence>
<evidence type="ECO:0000256" key="1">
    <source>
        <dbReference type="SAM" id="Coils"/>
    </source>
</evidence>
<protein>
    <submittedName>
        <fullName evidence="2">Uncharacterized protein</fullName>
    </submittedName>
</protein>
<comment type="caution">
    <text evidence="2">The sequence shown here is derived from an EMBL/GenBank/DDBJ whole genome shotgun (WGS) entry which is preliminary data.</text>
</comment>
<keyword evidence="3" id="KW-1185">Reference proteome</keyword>
<dbReference type="EMBL" id="JABBFZ010000022">
    <property type="protein sequence ID" value="NML34509.1"/>
    <property type="molecule type" value="Genomic_DNA"/>
</dbReference>
<organism evidence="2 3">
    <name type="scientific">Paraburkholderia antibiotica</name>
    <dbReference type="NCBI Taxonomy" id="2728839"/>
    <lineage>
        <taxon>Bacteria</taxon>
        <taxon>Pseudomonadati</taxon>
        <taxon>Pseudomonadota</taxon>
        <taxon>Betaproteobacteria</taxon>
        <taxon>Burkholderiales</taxon>
        <taxon>Burkholderiaceae</taxon>
        <taxon>Paraburkholderia</taxon>
    </lineage>
</organism>
<sequence>MADSVAVANWGGLASPLQSGYFGALNQVWMNQQANADTWASQAVANDNANRAQHQKDVEAWTAWQTDWLEAWVVAQAAYAAAQVLLANNALDAAKDAAEKQYDLADRQLVIAEAEYARFTAHFAPCEDATIDAECARPEYTEPIEDEANRAVVEVRMQFANAAQQAQRRRNRYCIGATVATDRTLAVEQARAVGERKEQTRRYLENRQFDRQQVYFNRKLQMFNIGRGMPADAIQGIGNAAGIMQRGTDLELAARNQYYGSILSGLGGVMGAGISAFMGPSPVGSTQGSQSGASIGGFNTFSSVTNFGSGGISSGGMGAGTLWDANSLGPSSTFA</sequence>
<dbReference type="RefSeq" id="WP_169500695.1">
    <property type="nucleotide sequence ID" value="NZ_JABBFZ010000022.1"/>
</dbReference>
<accession>A0A7Y0A102</accession>
<dbReference type="Proteomes" id="UP000583127">
    <property type="component" value="Unassembled WGS sequence"/>
</dbReference>
<reference evidence="2 3" key="1">
    <citation type="submission" date="2020-04" db="EMBL/GenBank/DDBJ databases">
        <title>Paraburkholderia sp. G-4-1-8 isolated from soil.</title>
        <authorList>
            <person name="Dahal R.H."/>
        </authorList>
    </citation>
    <scope>NUCLEOTIDE SEQUENCE [LARGE SCALE GENOMIC DNA]</scope>
    <source>
        <strain evidence="2 3">G-4-1-8</strain>
    </source>
</reference>
<dbReference type="AlphaFoldDB" id="A0A7Y0A102"/>